<dbReference type="InterPro" id="IPR016160">
    <property type="entry name" value="Ald_DH_CS_CYS"/>
</dbReference>
<proteinExistence type="inferred from homology"/>
<evidence type="ECO:0000256" key="3">
    <source>
        <dbReference type="ARBA" id="ARBA00023027"/>
    </source>
</evidence>
<organism evidence="7 8">
    <name type="scientific">Penicillium argentinense</name>
    <dbReference type="NCBI Taxonomy" id="1131581"/>
    <lineage>
        <taxon>Eukaryota</taxon>
        <taxon>Fungi</taxon>
        <taxon>Dikarya</taxon>
        <taxon>Ascomycota</taxon>
        <taxon>Pezizomycotina</taxon>
        <taxon>Eurotiomycetes</taxon>
        <taxon>Eurotiomycetidae</taxon>
        <taxon>Eurotiales</taxon>
        <taxon>Aspergillaceae</taxon>
        <taxon>Penicillium</taxon>
    </lineage>
</organism>
<name>A0A9W9KEJ4_9EURO</name>
<dbReference type="RefSeq" id="XP_056476909.1">
    <property type="nucleotide sequence ID" value="XM_056616552.1"/>
</dbReference>
<feature type="domain" description="Aldehyde dehydrogenase" evidence="6">
    <location>
        <begin position="43"/>
        <end position="497"/>
    </location>
</feature>
<dbReference type="AlphaFoldDB" id="A0A9W9KEJ4"/>
<sequence length="500" mass="55151">MEVIRDLWGLDNPDDASTYLTNRAGSPICLQNFFNNEFCDHEESHNWIESFNPRSGELLAHVPSSTAGDVDRGVAAAARAFPYWSQTSRQERSDILMRIASTISDKKEMFAVWESIDQGKSLARARIEVDRAISNFRYFATYILHEEGSVRFVDGQPSTMTYEHRSPVGVFAIISPWNMPLYLLTWKIAPCIAFGCTGVAKPSEVTSITAFLLAEVFKQAELPPGVMNIVFGAGAEAGSALVKSPGVRGVTFTGGTSTGNCIRQDTVADIGKHVSLELGGKNPTLVFNDVDIEEAVRVAASAAFENSGQICLCGSRIYIHRQIFDVFESAFVEYVECNYRVRDTIGPVVSNEHYTKVRSYLQQAEEENATFLTGRVPTEKPQGGYWITPTVLSDVHPQSRIMREEIFGPVVTLCPFDTEAEAILLANDNSNGLASVLLTKDLARMRRVGERIDAGLVWVNCWLVRELGTAFGGMKSSGIGREGGAHSRDVFTNLRTIHVR</sequence>
<dbReference type="Gene3D" id="3.40.605.10">
    <property type="entry name" value="Aldehyde Dehydrogenase, Chain A, domain 1"/>
    <property type="match status" value="1"/>
</dbReference>
<comment type="similarity">
    <text evidence="1 5">Belongs to the aldehyde dehydrogenase family.</text>
</comment>
<feature type="active site" evidence="4">
    <location>
        <position position="277"/>
    </location>
</feature>
<dbReference type="InterPro" id="IPR016162">
    <property type="entry name" value="Ald_DH_N"/>
</dbReference>
<dbReference type="PROSITE" id="PS00687">
    <property type="entry name" value="ALDEHYDE_DEHYDR_GLU"/>
    <property type="match status" value="1"/>
</dbReference>
<evidence type="ECO:0000256" key="4">
    <source>
        <dbReference type="PROSITE-ProRule" id="PRU10007"/>
    </source>
</evidence>
<accession>A0A9W9KEJ4</accession>
<keyword evidence="8" id="KW-1185">Reference proteome</keyword>
<evidence type="ECO:0000259" key="6">
    <source>
        <dbReference type="Pfam" id="PF00171"/>
    </source>
</evidence>
<dbReference type="PANTHER" id="PTHR43720:SF2">
    <property type="entry name" value="2-AMINOMUCONIC SEMIALDEHYDE DEHYDROGENASE"/>
    <property type="match status" value="1"/>
</dbReference>
<evidence type="ECO:0000256" key="5">
    <source>
        <dbReference type="RuleBase" id="RU003345"/>
    </source>
</evidence>
<keyword evidence="2 5" id="KW-0560">Oxidoreductase</keyword>
<evidence type="ECO:0000313" key="7">
    <source>
        <dbReference type="EMBL" id="KAJ5103529.1"/>
    </source>
</evidence>
<keyword evidence="3" id="KW-0520">NAD</keyword>
<dbReference type="PROSITE" id="PS00070">
    <property type="entry name" value="ALDEHYDE_DEHYDR_CYS"/>
    <property type="match status" value="1"/>
</dbReference>
<dbReference type="GO" id="GO:0016620">
    <property type="term" value="F:oxidoreductase activity, acting on the aldehyde or oxo group of donors, NAD or NADP as acceptor"/>
    <property type="evidence" value="ECO:0007669"/>
    <property type="project" value="InterPro"/>
</dbReference>
<dbReference type="OrthoDB" id="310895at2759"/>
<protein>
    <recommendedName>
        <fullName evidence="6">Aldehyde dehydrogenase domain-containing protein</fullName>
    </recommendedName>
</protein>
<dbReference type="CDD" id="cd07093">
    <property type="entry name" value="ALDH_F8_HMSADH"/>
    <property type="match status" value="1"/>
</dbReference>
<dbReference type="EMBL" id="JAPQKI010000004">
    <property type="protein sequence ID" value="KAJ5103529.1"/>
    <property type="molecule type" value="Genomic_DNA"/>
</dbReference>
<dbReference type="FunFam" id="3.40.605.10:FF:000007">
    <property type="entry name" value="NAD/NADP-dependent betaine aldehyde dehydrogenase"/>
    <property type="match status" value="1"/>
</dbReference>
<evidence type="ECO:0000313" key="8">
    <source>
        <dbReference type="Proteomes" id="UP001149074"/>
    </source>
</evidence>
<reference evidence="7" key="1">
    <citation type="submission" date="2022-11" db="EMBL/GenBank/DDBJ databases">
        <authorList>
            <person name="Petersen C."/>
        </authorList>
    </citation>
    <scope>NUCLEOTIDE SEQUENCE</scope>
    <source>
        <strain evidence="7">IBT 30761</strain>
    </source>
</reference>
<dbReference type="InterPro" id="IPR016163">
    <property type="entry name" value="Ald_DH_C"/>
</dbReference>
<dbReference type="InterPro" id="IPR029510">
    <property type="entry name" value="Ald_DH_CS_GLU"/>
</dbReference>
<dbReference type="SUPFAM" id="SSF53720">
    <property type="entry name" value="ALDH-like"/>
    <property type="match status" value="1"/>
</dbReference>
<gene>
    <name evidence="7" type="ORF">N7532_004058</name>
</gene>
<dbReference type="PANTHER" id="PTHR43720">
    <property type="entry name" value="2-AMINOMUCONIC SEMIALDEHYDE DEHYDROGENASE"/>
    <property type="match status" value="1"/>
</dbReference>
<comment type="caution">
    <text evidence="7">The sequence shown here is derived from an EMBL/GenBank/DDBJ whole genome shotgun (WGS) entry which is preliminary data.</text>
</comment>
<dbReference type="GeneID" id="81355531"/>
<evidence type="ECO:0000256" key="2">
    <source>
        <dbReference type="ARBA" id="ARBA00023002"/>
    </source>
</evidence>
<reference evidence="7" key="2">
    <citation type="journal article" date="2023" name="IMA Fungus">
        <title>Comparative genomic study of the Penicillium genus elucidates a diverse pangenome and 15 lateral gene transfer events.</title>
        <authorList>
            <person name="Petersen C."/>
            <person name="Sorensen T."/>
            <person name="Nielsen M.R."/>
            <person name="Sondergaard T.E."/>
            <person name="Sorensen J.L."/>
            <person name="Fitzpatrick D.A."/>
            <person name="Frisvad J.C."/>
            <person name="Nielsen K.L."/>
        </authorList>
    </citation>
    <scope>NUCLEOTIDE SEQUENCE</scope>
    <source>
        <strain evidence="7">IBT 30761</strain>
    </source>
</reference>
<dbReference type="Proteomes" id="UP001149074">
    <property type="component" value="Unassembled WGS sequence"/>
</dbReference>
<evidence type="ECO:0000256" key="1">
    <source>
        <dbReference type="ARBA" id="ARBA00009986"/>
    </source>
</evidence>
<dbReference type="Pfam" id="PF00171">
    <property type="entry name" value="Aldedh"/>
    <property type="match status" value="1"/>
</dbReference>
<dbReference type="Gene3D" id="3.40.309.10">
    <property type="entry name" value="Aldehyde Dehydrogenase, Chain A, domain 2"/>
    <property type="match status" value="1"/>
</dbReference>
<dbReference type="InterPro" id="IPR015590">
    <property type="entry name" value="Aldehyde_DH_dom"/>
</dbReference>
<dbReference type="InterPro" id="IPR016161">
    <property type="entry name" value="Ald_DH/histidinol_DH"/>
</dbReference>